<evidence type="ECO:0000313" key="2">
    <source>
        <dbReference type="EMBL" id="MBB4155048.1"/>
    </source>
</evidence>
<feature type="region of interest" description="Disordered" evidence="1">
    <location>
        <begin position="299"/>
        <end position="320"/>
    </location>
</feature>
<evidence type="ECO:0008006" key="4">
    <source>
        <dbReference type="Google" id="ProtNLM"/>
    </source>
</evidence>
<dbReference type="Gene3D" id="2.40.10.120">
    <property type="match status" value="1"/>
</dbReference>
<gene>
    <name evidence="2" type="ORF">GGQ80_002965</name>
</gene>
<feature type="compositionally biased region" description="Basic and acidic residues" evidence="1">
    <location>
        <begin position="23"/>
        <end position="33"/>
    </location>
</feature>
<comment type="caution">
    <text evidence="2">The sequence shown here is derived from an EMBL/GenBank/DDBJ whole genome shotgun (WGS) entry which is preliminary data.</text>
</comment>
<sequence>MERVFAAPDQGRYSAEAVGMSREPGDDRLERGAPDPARLEVAVGQLSLLVAQTRHRLTGEGTIARVEDDLAVAAELGAAIAAGRGVRRTERTNFAAELMIRADGTRPASLVRGGRLLAPGQLGPFGQMFERFLPDAAASVRATGRIEREGRHLGSGVLVTHPDGGEPVVLTAAHVVEGFGCEAGRRLELSLQIDFLGEVGSVGADRHRLGRLLAIGDGAAWPTDYAILELGDSIDGLSPPPPVKVDYDRHAVEPPAQLAVVSYPGRPSGGALALWPELAWRQIFEGIWHLKRVSPARSVDGSERPLVHHDATTTEGSSGGAMLSIGSGRLGGLHLGGGAGVNVALHASVPLGVALACR</sequence>
<dbReference type="InterPro" id="IPR009003">
    <property type="entry name" value="Peptidase_S1_PA"/>
</dbReference>
<keyword evidence="3" id="KW-1185">Reference proteome</keyword>
<reference evidence="2 3" key="1">
    <citation type="submission" date="2020-08" db="EMBL/GenBank/DDBJ databases">
        <title>Genomic Encyclopedia of Type Strains, Phase IV (KMG-IV): sequencing the most valuable type-strain genomes for metagenomic binning, comparative biology and taxonomic classification.</title>
        <authorList>
            <person name="Goeker M."/>
        </authorList>
    </citation>
    <scope>NUCLEOTIDE SEQUENCE [LARGE SCALE GENOMIC DNA]</scope>
    <source>
        <strain evidence="2 3">YC6723</strain>
    </source>
</reference>
<dbReference type="Proteomes" id="UP000529795">
    <property type="component" value="Unassembled WGS sequence"/>
</dbReference>
<organism evidence="2 3">
    <name type="scientific">Sphingomonas jinjuensis</name>
    <dbReference type="NCBI Taxonomy" id="535907"/>
    <lineage>
        <taxon>Bacteria</taxon>
        <taxon>Pseudomonadati</taxon>
        <taxon>Pseudomonadota</taxon>
        <taxon>Alphaproteobacteria</taxon>
        <taxon>Sphingomonadales</taxon>
        <taxon>Sphingomonadaceae</taxon>
        <taxon>Sphingomonas</taxon>
    </lineage>
</organism>
<feature type="region of interest" description="Disordered" evidence="1">
    <location>
        <begin position="1"/>
        <end position="33"/>
    </location>
</feature>
<name>A0A840FM92_9SPHN</name>
<feature type="compositionally biased region" description="Basic and acidic residues" evidence="1">
    <location>
        <begin position="300"/>
        <end position="312"/>
    </location>
</feature>
<protein>
    <recommendedName>
        <fullName evidence="4">Trypsin-like peptidase domain-containing protein</fullName>
    </recommendedName>
</protein>
<dbReference type="Pfam" id="PF13365">
    <property type="entry name" value="Trypsin_2"/>
    <property type="match status" value="1"/>
</dbReference>
<evidence type="ECO:0000313" key="3">
    <source>
        <dbReference type="Proteomes" id="UP000529795"/>
    </source>
</evidence>
<dbReference type="AlphaFoldDB" id="A0A840FM92"/>
<evidence type="ECO:0000256" key="1">
    <source>
        <dbReference type="SAM" id="MobiDB-lite"/>
    </source>
</evidence>
<dbReference type="RefSeq" id="WP_183986172.1">
    <property type="nucleotide sequence ID" value="NZ_JACIEV010000009.1"/>
</dbReference>
<dbReference type="EMBL" id="JACIEV010000009">
    <property type="protein sequence ID" value="MBB4155048.1"/>
    <property type="molecule type" value="Genomic_DNA"/>
</dbReference>
<accession>A0A840FM92</accession>
<proteinExistence type="predicted"/>
<dbReference type="SUPFAM" id="SSF50494">
    <property type="entry name" value="Trypsin-like serine proteases"/>
    <property type="match status" value="1"/>
</dbReference>